<reference evidence="2" key="1">
    <citation type="submission" date="2021-03" db="EMBL/GenBank/DDBJ databases">
        <authorList>
            <person name="Tagirdzhanova G."/>
        </authorList>
    </citation>
    <scope>NUCLEOTIDE SEQUENCE</scope>
</reference>
<dbReference type="AlphaFoldDB" id="A0A8H3FET0"/>
<feature type="compositionally biased region" description="Low complexity" evidence="1">
    <location>
        <begin position="35"/>
        <end position="44"/>
    </location>
</feature>
<feature type="region of interest" description="Disordered" evidence="1">
    <location>
        <begin position="1"/>
        <end position="175"/>
    </location>
</feature>
<dbReference type="Proteomes" id="UP000664203">
    <property type="component" value="Unassembled WGS sequence"/>
</dbReference>
<dbReference type="EMBL" id="CAJPDR010000194">
    <property type="protein sequence ID" value="CAF9924716.1"/>
    <property type="molecule type" value="Genomic_DNA"/>
</dbReference>
<sequence length="382" mass="41185">MHSSPVPIGKRPELKQSGSAGWSWPRLIPIHEQQSHSSTASQSSPPFPLHDHIEQEKPPTTMISTTKSRVHVEEDTPQSPVLSPTDSPPTAGGSVAGTVKHQTYEHPRNTFSWMGDSDDEGRTAAGLYSRSVKDVDERKDSSPESGSVEDVVERGASASSASGCRPIEDTVQQGGIETPVGYENRITDVPLKEEAPATFPTTPIPPVMDRISVPSSSIPYYATPKIMVHRPSSSEAENLASSTIDEILGNERQSLLQEINPQPPHSAQDSNLTDVPPMQSMSLTPIVWQAPKERKIKKRKLYLRKARNAAARKTILKATLGRQLAIPTKQMLRLLANGENLAIPDLSKPGAEAATMLVPQEAVAVTGAVLLPQGVAGTVSDH</sequence>
<proteinExistence type="predicted"/>
<evidence type="ECO:0000256" key="1">
    <source>
        <dbReference type="SAM" id="MobiDB-lite"/>
    </source>
</evidence>
<evidence type="ECO:0000313" key="3">
    <source>
        <dbReference type="Proteomes" id="UP000664203"/>
    </source>
</evidence>
<feature type="compositionally biased region" description="Basic and acidic residues" evidence="1">
    <location>
        <begin position="131"/>
        <end position="142"/>
    </location>
</feature>
<gene>
    <name evidence="2" type="ORF">ALECFALPRED_002818</name>
</gene>
<keyword evidence="3" id="KW-1185">Reference proteome</keyword>
<protein>
    <submittedName>
        <fullName evidence="2">Uncharacterized protein</fullName>
    </submittedName>
</protein>
<name>A0A8H3FET0_9LECA</name>
<evidence type="ECO:0000313" key="2">
    <source>
        <dbReference type="EMBL" id="CAF9924716.1"/>
    </source>
</evidence>
<dbReference type="OrthoDB" id="5407772at2759"/>
<accession>A0A8H3FET0</accession>
<comment type="caution">
    <text evidence="2">The sequence shown here is derived from an EMBL/GenBank/DDBJ whole genome shotgun (WGS) entry which is preliminary data.</text>
</comment>
<organism evidence="2 3">
    <name type="scientific">Alectoria fallacina</name>
    <dbReference type="NCBI Taxonomy" id="1903189"/>
    <lineage>
        <taxon>Eukaryota</taxon>
        <taxon>Fungi</taxon>
        <taxon>Dikarya</taxon>
        <taxon>Ascomycota</taxon>
        <taxon>Pezizomycotina</taxon>
        <taxon>Lecanoromycetes</taxon>
        <taxon>OSLEUM clade</taxon>
        <taxon>Lecanoromycetidae</taxon>
        <taxon>Lecanorales</taxon>
        <taxon>Lecanorineae</taxon>
        <taxon>Parmeliaceae</taxon>
        <taxon>Alectoria</taxon>
    </lineage>
</organism>